<protein>
    <submittedName>
        <fullName evidence="1">Uncharacterized protein</fullName>
    </submittedName>
</protein>
<dbReference type="Proteomes" id="UP001279734">
    <property type="component" value="Unassembled WGS sequence"/>
</dbReference>
<gene>
    <name evidence="1" type="ORF">Nepgr_015228</name>
</gene>
<accession>A0AAD3SLR2</accession>
<sequence>MKDASLRKAKTLLLDSFNPLDTNVSVEEINNDLLSLEVVEGKKATGKEEEFLLDSAFKVDGDQILCFYEYWSQRDNRTNGIPSNNSFQSQDILEEHMECTTEAKLALSKIQPIKKYQHQS</sequence>
<dbReference type="EMBL" id="BSYO01000012">
    <property type="protein sequence ID" value="GMH13387.1"/>
    <property type="molecule type" value="Genomic_DNA"/>
</dbReference>
<organism evidence="1 2">
    <name type="scientific">Nepenthes gracilis</name>
    <name type="common">Slender pitcher plant</name>
    <dbReference type="NCBI Taxonomy" id="150966"/>
    <lineage>
        <taxon>Eukaryota</taxon>
        <taxon>Viridiplantae</taxon>
        <taxon>Streptophyta</taxon>
        <taxon>Embryophyta</taxon>
        <taxon>Tracheophyta</taxon>
        <taxon>Spermatophyta</taxon>
        <taxon>Magnoliopsida</taxon>
        <taxon>eudicotyledons</taxon>
        <taxon>Gunneridae</taxon>
        <taxon>Pentapetalae</taxon>
        <taxon>Caryophyllales</taxon>
        <taxon>Nepenthaceae</taxon>
        <taxon>Nepenthes</taxon>
    </lineage>
</organism>
<reference evidence="1" key="1">
    <citation type="submission" date="2023-05" db="EMBL/GenBank/DDBJ databases">
        <title>Nepenthes gracilis genome sequencing.</title>
        <authorList>
            <person name="Fukushima K."/>
        </authorList>
    </citation>
    <scope>NUCLEOTIDE SEQUENCE</scope>
    <source>
        <strain evidence="1">SING2019-196</strain>
    </source>
</reference>
<evidence type="ECO:0000313" key="2">
    <source>
        <dbReference type="Proteomes" id="UP001279734"/>
    </source>
</evidence>
<name>A0AAD3SLR2_NEPGR</name>
<comment type="caution">
    <text evidence="1">The sequence shown here is derived from an EMBL/GenBank/DDBJ whole genome shotgun (WGS) entry which is preliminary data.</text>
</comment>
<dbReference type="AlphaFoldDB" id="A0AAD3SLR2"/>
<evidence type="ECO:0000313" key="1">
    <source>
        <dbReference type="EMBL" id="GMH13387.1"/>
    </source>
</evidence>
<proteinExistence type="predicted"/>
<keyword evidence="2" id="KW-1185">Reference proteome</keyword>